<name>A0AAV0V5N3_9STRA</name>
<evidence type="ECO:0000313" key="2">
    <source>
        <dbReference type="EMBL" id="CAI5743643.1"/>
    </source>
</evidence>
<reference evidence="2" key="1">
    <citation type="submission" date="2022-12" db="EMBL/GenBank/DDBJ databases">
        <authorList>
            <person name="Webb A."/>
        </authorList>
    </citation>
    <scope>NUCLEOTIDE SEQUENCE</scope>
    <source>
        <strain evidence="2">Pd1</strain>
    </source>
</reference>
<gene>
    <name evidence="2" type="ORF">PDE001_LOCUS8845</name>
</gene>
<sequence length="539" mass="58391">MTSLFSAGQSISSIGKSMTAIARVEEHLATFMKKVIYFEKFFQRMGSNLPLCIMDTATLLFQRCYEYRDEIRDELESSVAYVADAGRWVVGIGDWNSKMEKRLNQVSELVLLANTLLTEYAVTGKVGADGCRDELVAYLQILAATVTLKNAPMNRKVRGTITSLDGRTSIAQSKSATAVKPSSEMSALGTEFSGAFSKIFGNNDWNKSTSFSSIGQAARPSFDTDDDAMNPFADSYRHPVGPYFKGVQVQHQKNPLTDEDSLKGPLSHVSMGDYECLEIDSIPKYAAFKSSASLAARRQYASGSGNGSLATSMTSDGGRNVHSESRAEYNELFSSPPLSSQTVSSYLSSPDRHVVLKKEFPVEPIRDLNYSYDFQCEVAHNPFLSPNTPGLNKGNVCVTSQQKLPSSKQQSTWSTDGRSDITRTSSPPFMSTITTSAVSAALGQTHTPVSLSSDSIAAEPDVGAVPPSPIVHESIGYTQVRAHAAVRNGPVTSAQSSNLYGVQEHSAPTIDATETRASTTEHEPYDSDHAYNLFGVGKT</sequence>
<dbReference type="Proteomes" id="UP001162029">
    <property type="component" value="Unassembled WGS sequence"/>
</dbReference>
<dbReference type="EMBL" id="CANTFM010001902">
    <property type="protein sequence ID" value="CAI5743643.1"/>
    <property type="molecule type" value="Genomic_DNA"/>
</dbReference>
<organism evidence="2 3">
    <name type="scientific">Peronospora destructor</name>
    <dbReference type="NCBI Taxonomy" id="86335"/>
    <lineage>
        <taxon>Eukaryota</taxon>
        <taxon>Sar</taxon>
        <taxon>Stramenopiles</taxon>
        <taxon>Oomycota</taxon>
        <taxon>Peronosporomycetes</taxon>
        <taxon>Peronosporales</taxon>
        <taxon>Peronosporaceae</taxon>
        <taxon>Peronospora</taxon>
    </lineage>
</organism>
<protein>
    <submittedName>
        <fullName evidence="2">Uncharacterized protein</fullName>
    </submittedName>
</protein>
<feature type="region of interest" description="Disordered" evidence="1">
    <location>
        <begin position="303"/>
        <end position="322"/>
    </location>
</feature>
<evidence type="ECO:0000313" key="3">
    <source>
        <dbReference type="Proteomes" id="UP001162029"/>
    </source>
</evidence>
<keyword evidence="3" id="KW-1185">Reference proteome</keyword>
<feature type="region of interest" description="Disordered" evidence="1">
    <location>
        <begin position="503"/>
        <end position="531"/>
    </location>
</feature>
<feature type="compositionally biased region" description="Basic and acidic residues" evidence="1">
    <location>
        <begin position="519"/>
        <end position="529"/>
    </location>
</feature>
<proteinExistence type="predicted"/>
<accession>A0AAV0V5N3</accession>
<comment type="caution">
    <text evidence="2">The sequence shown here is derived from an EMBL/GenBank/DDBJ whole genome shotgun (WGS) entry which is preliminary data.</text>
</comment>
<feature type="compositionally biased region" description="Low complexity" evidence="1">
    <location>
        <begin position="401"/>
        <end position="411"/>
    </location>
</feature>
<feature type="compositionally biased region" description="Polar residues" evidence="1">
    <location>
        <begin position="303"/>
        <end position="317"/>
    </location>
</feature>
<feature type="region of interest" description="Disordered" evidence="1">
    <location>
        <begin position="401"/>
        <end position="429"/>
    </location>
</feature>
<feature type="compositionally biased region" description="Polar residues" evidence="1">
    <location>
        <begin position="412"/>
        <end position="429"/>
    </location>
</feature>
<evidence type="ECO:0000256" key="1">
    <source>
        <dbReference type="SAM" id="MobiDB-lite"/>
    </source>
</evidence>
<dbReference type="AlphaFoldDB" id="A0AAV0V5N3"/>